<feature type="region of interest" description="Disordered" evidence="1">
    <location>
        <begin position="82"/>
        <end position="102"/>
    </location>
</feature>
<evidence type="ECO:0000313" key="2">
    <source>
        <dbReference type="EMBL" id="TKS16307.1"/>
    </source>
</evidence>
<reference evidence="2" key="1">
    <citation type="submission" date="2018-10" db="EMBL/GenBank/DDBJ databases">
        <title>Population genomic analysis revealed the cold adaptation of white poplar.</title>
        <authorList>
            <person name="Liu Y.-J."/>
        </authorList>
    </citation>
    <scope>NUCLEOTIDE SEQUENCE [LARGE SCALE GENOMIC DNA]</scope>
    <source>
        <strain evidence="2">PAL-ZL1</strain>
    </source>
</reference>
<name>A0A4U5R2M8_POPAL</name>
<proteinExistence type="predicted"/>
<dbReference type="AlphaFoldDB" id="A0A4U5R2M8"/>
<evidence type="ECO:0000256" key="1">
    <source>
        <dbReference type="SAM" id="MobiDB-lite"/>
    </source>
</evidence>
<sequence length="140" mass="15691">MSNNKQNAISPTATLTVLDKRNLSLDNGDTEVVNHNGEEAEMIEFCAGDIKAMNSDEEETTRSNLPAPLTKEFSAQNILDNPIIEDTSQPAPRYSQRPNKGVTKKQYELDIKTNVIYPIINYVSSYRLLKPYALTINQLS</sequence>
<organism evidence="2">
    <name type="scientific">Populus alba</name>
    <name type="common">White poplar</name>
    <dbReference type="NCBI Taxonomy" id="43335"/>
    <lineage>
        <taxon>Eukaryota</taxon>
        <taxon>Viridiplantae</taxon>
        <taxon>Streptophyta</taxon>
        <taxon>Embryophyta</taxon>
        <taxon>Tracheophyta</taxon>
        <taxon>Spermatophyta</taxon>
        <taxon>Magnoliopsida</taxon>
        <taxon>eudicotyledons</taxon>
        <taxon>Gunneridae</taxon>
        <taxon>Pentapetalae</taxon>
        <taxon>rosids</taxon>
        <taxon>fabids</taxon>
        <taxon>Malpighiales</taxon>
        <taxon>Salicaceae</taxon>
        <taxon>Saliceae</taxon>
        <taxon>Populus</taxon>
    </lineage>
</organism>
<gene>
    <name evidence="2" type="ORF">D5086_0000026000</name>
</gene>
<dbReference type="EMBL" id="RCHU01000070">
    <property type="protein sequence ID" value="TKS16307.1"/>
    <property type="molecule type" value="Genomic_DNA"/>
</dbReference>
<protein>
    <submittedName>
        <fullName evidence="2">Uncharacterized protein</fullName>
    </submittedName>
</protein>
<accession>A0A4U5R2M8</accession>
<comment type="caution">
    <text evidence="2">The sequence shown here is derived from an EMBL/GenBank/DDBJ whole genome shotgun (WGS) entry which is preliminary data.</text>
</comment>